<evidence type="ECO:0000256" key="1">
    <source>
        <dbReference type="ARBA" id="ARBA00004651"/>
    </source>
</evidence>
<keyword evidence="4 12" id="KW-0812">Transmembrane</keyword>
<reference evidence="15" key="1">
    <citation type="journal article" date="2023" name="Mol. Biol. Evol.">
        <title>Third-Generation Sequencing Reveals the Adaptive Role of the Epigenome in Three Deep-Sea Polychaetes.</title>
        <authorList>
            <person name="Perez M."/>
            <person name="Aroh O."/>
            <person name="Sun Y."/>
            <person name="Lan Y."/>
            <person name="Juniper S.K."/>
            <person name="Young C.R."/>
            <person name="Angers B."/>
            <person name="Qian P.Y."/>
        </authorList>
    </citation>
    <scope>NUCLEOTIDE SEQUENCE</scope>
    <source>
        <strain evidence="15">R07B-5</strain>
    </source>
</reference>
<dbReference type="PROSITE" id="PS50259">
    <property type="entry name" value="G_PROTEIN_RECEP_F3_4"/>
    <property type="match status" value="1"/>
</dbReference>
<evidence type="ECO:0000256" key="10">
    <source>
        <dbReference type="ARBA" id="ARBA00023224"/>
    </source>
</evidence>
<dbReference type="Gene3D" id="2.10.50.30">
    <property type="entry name" value="GPCR, family 3, nine cysteines domain"/>
    <property type="match status" value="1"/>
</dbReference>
<feature type="domain" description="G-protein coupled receptors family 3 profile" evidence="14">
    <location>
        <begin position="622"/>
        <end position="888"/>
    </location>
</feature>
<protein>
    <recommendedName>
        <fullName evidence="14">G-protein coupled receptors family 3 profile domain-containing protein</fullName>
    </recommendedName>
</protein>
<dbReference type="FunFam" id="2.10.50.30:FF:000001">
    <property type="entry name" value="metabotropic glutamate receptor 1"/>
    <property type="match status" value="1"/>
</dbReference>
<dbReference type="PANTHER" id="PTHR24060">
    <property type="entry name" value="METABOTROPIC GLUTAMATE RECEPTOR"/>
    <property type="match status" value="1"/>
</dbReference>
<feature type="transmembrane region" description="Helical" evidence="12">
    <location>
        <begin position="783"/>
        <end position="802"/>
    </location>
</feature>
<dbReference type="CDD" id="cd15934">
    <property type="entry name" value="7tmC_mGluRs_group2_3"/>
    <property type="match status" value="1"/>
</dbReference>
<evidence type="ECO:0000256" key="13">
    <source>
        <dbReference type="SAM" id="SignalP"/>
    </source>
</evidence>
<keyword evidence="9" id="KW-0325">Glycoprotein</keyword>
<proteinExistence type="inferred from homology"/>
<feature type="chain" id="PRO_5042271309" description="G-protein coupled receptors family 3 profile domain-containing protein" evidence="13">
    <location>
        <begin position="21"/>
        <end position="922"/>
    </location>
</feature>
<evidence type="ECO:0000313" key="15">
    <source>
        <dbReference type="EMBL" id="KAK2188808.1"/>
    </source>
</evidence>
<dbReference type="InterPro" id="IPR017978">
    <property type="entry name" value="GPCR_3_C"/>
</dbReference>
<accession>A0AAD9UGN2</accession>
<dbReference type="PROSITE" id="PS00979">
    <property type="entry name" value="G_PROTEIN_RECEP_F3_1"/>
    <property type="match status" value="1"/>
</dbReference>
<feature type="region of interest" description="Disordered" evidence="11">
    <location>
        <begin position="402"/>
        <end position="422"/>
    </location>
</feature>
<dbReference type="InterPro" id="IPR028082">
    <property type="entry name" value="Peripla_BP_I"/>
</dbReference>
<organism evidence="15 16">
    <name type="scientific">Ridgeia piscesae</name>
    <name type="common">Tubeworm</name>
    <dbReference type="NCBI Taxonomy" id="27915"/>
    <lineage>
        <taxon>Eukaryota</taxon>
        <taxon>Metazoa</taxon>
        <taxon>Spiralia</taxon>
        <taxon>Lophotrochozoa</taxon>
        <taxon>Annelida</taxon>
        <taxon>Polychaeta</taxon>
        <taxon>Sedentaria</taxon>
        <taxon>Canalipalpata</taxon>
        <taxon>Sabellida</taxon>
        <taxon>Siboglinidae</taxon>
        <taxon>Ridgeia</taxon>
    </lineage>
</organism>
<dbReference type="Pfam" id="PF00003">
    <property type="entry name" value="7tm_3"/>
    <property type="match status" value="1"/>
</dbReference>
<dbReference type="AlphaFoldDB" id="A0AAD9UGN2"/>
<keyword evidence="10" id="KW-0807">Transducer</keyword>
<keyword evidence="7 12" id="KW-0472">Membrane</keyword>
<dbReference type="GO" id="GO:0005886">
    <property type="term" value="C:plasma membrane"/>
    <property type="evidence" value="ECO:0007669"/>
    <property type="project" value="UniProtKB-SubCell"/>
</dbReference>
<keyword evidence="5 12" id="KW-1133">Transmembrane helix</keyword>
<dbReference type="Proteomes" id="UP001209878">
    <property type="component" value="Unassembled WGS sequence"/>
</dbReference>
<evidence type="ECO:0000256" key="9">
    <source>
        <dbReference type="ARBA" id="ARBA00023180"/>
    </source>
</evidence>
<keyword evidence="16" id="KW-1185">Reference proteome</keyword>
<comment type="similarity">
    <text evidence="2">Belongs to the G-protein coupled receptor 3 family.</text>
</comment>
<dbReference type="InterPro" id="IPR000337">
    <property type="entry name" value="GPCR_3"/>
</dbReference>
<dbReference type="Pfam" id="PF07562">
    <property type="entry name" value="NCD3G"/>
    <property type="match status" value="1"/>
</dbReference>
<evidence type="ECO:0000256" key="12">
    <source>
        <dbReference type="SAM" id="Phobius"/>
    </source>
</evidence>
<evidence type="ECO:0000256" key="7">
    <source>
        <dbReference type="ARBA" id="ARBA00023136"/>
    </source>
</evidence>
<feature type="transmembrane region" description="Helical" evidence="12">
    <location>
        <begin position="814"/>
        <end position="836"/>
    </location>
</feature>
<dbReference type="InterPro" id="IPR038550">
    <property type="entry name" value="GPCR_3_9-Cys_sf"/>
</dbReference>
<evidence type="ECO:0000256" key="4">
    <source>
        <dbReference type="ARBA" id="ARBA00022692"/>
    </source>
</evidence>
<keyword evidence="3" id="KW-1003">Cell membrane</keyword>
<keyword evidence="13" id="KW-0732">Signal</keyword>
<feature type="transmembrane region" description="Helical" evidence="12">
    <location>
        <begin position="692"/>
        <end position="713"/>
    </location>
</feature>
<dbReference type="GO" id="GO:0004930">
    <property type="term" value="F:G protein-coupled receptor activity"/>
    <property type="evidence" value="ECO:0007669"/>
    <property type="project" value="UniProtKB-KW"/>
</dbReference>
<dbReference type="EMBL" id="JAODUO010000122">
    <property type="protein sequence ID" value="KAK2188808.1"/>
    <property type="molecule type" value="Genomic_DNA"/>
</dbReference>
<dbReference type="Pfam" id="PF01094">
    <property type="entry name" value="ANF_receptor"/>
    <property type="match status" value="1"/>
</dbReference>
<evidence type="ECO:0000256" key="3">
    <source>
        <dbReference type="ARBA" id="ARBA00022475"/>
    </source>
</evidence>
<gene>
    <name evidence="15" type="ORF">NP493_121g06029</name>
</gene>
<keyword evidence="8" id="KW-0675">Receptor</keyword>
<evidence type="ECO:0000256" key="6">
    <source>
        <dbReference type="ARBA" id="ARBA00023040"/>
    </source>
</evidence>
<dbReference type="InterPro" id="IPR000162">
    <property type="entry name" value="GPCR_3_mtglu_rcpt"/>
</dbReference>
<evidence type="ECO:0000256" key="8">
    <source>
        <dbReference type="ARBA" id="ARBA00023170"/>
    </source>
</evidence>
<evidence type="ECO:0000313" key="16">
    <source>
        <dbReference type="Proteomes" id="UP001209878"/>
    </source>
</evidence>
<dbReference type="InterPro" id="IPR050726">
    <property type="entry name" value="mGluR"/>
</dbReference>
<evidence type="ECO:0000259" key="14">
    <source>
        <dbReference type="PROSITE" id="PS50259"/>
    </source>
</evidence>
<evidence type="ECO:0000256" key="2">
    <source>
        <dbReference type="ARBA" id="ARBA00007242"/>
    </source>
</evidence>
<feature type="signal peptide" evidence="13">
    <location>
        <begin position="1"/>
        <end position="20"/>
    </location>
</feature>
<dbReference type="PROSITE" id="PS00980">
    <property type="entry name" value="G_PROTEIN_RECEP_F3_2"/>
    <property type="match status" value="1"/>
</dbReference>
<evidence type="ECO:0000256" key="5">
    <source>
        <dbReference type="ARBA" id="ARBA00022989"/>
    </source>
</evidence>
<dbReference type="Gene3D" id="3.40.50.2300">
    <property type="match status" value="2"/>
</dbReference>
<feature type="transmembrane region" description="Helical" evidence="12">
    <location>
        <begin position="660"/>
        <end position="680"/>
    </location>
</feature>
<dbReference type="InterPro" id="IPR011500">
    <property type="entry name" value="GPCR_3_9-Cys_dom"/>
</dbReference>
<feature type="transmembrane region" description="Helical" evidence="12">
    <location>
        <begin position="842"/>
        <end position="865"/>
    </location>
</feature>
<comment type="caution">
    <text evidence="15">The sequence shown here is derived from an EMBL/GenBank/DDBJ whole genome shotgun (WGS) entry which is preliminary data.</text>
</comment>
<dbReference type="FunFam" id="3.40.50.2300:FF:000145">
    <property type="entry name" value="Glutamate receptor, metabotropic"/>
    <property type="match status" value="1"/>
</dbReference>
<dbReference type="SUPFAM" id="SSF53822">
    <property type="entry name" value="Periplasmic binding protein-like I"/>
    <property type="match status" value="1"/>
</dbReference>
<evidence type="ECO:0000256" key="11">
    <source>
        <dbReference type="SAM" id="MobiDB-lite"/>
    </source>
</evidence>
<sequence>MASSLWWCWLWLAMVCSAEGATKRFDRMYLGDNSSELGGAYVGGYSVNANGSAGTEESGSTSVINIPGDFVLGGLFPVHKRSVTSAPCGEIQAQRGIQRLEAMLYAVDHVNANPAILPHVRLGASVLDTCSRGAYALEQSLEYVRAFLSHRDAGEFLCADGSRAIATGVPPAVVGVVGGSYSTVSARVANLLRLFKIPQISYASTSAALSDKSRFEFFARTVPPDNLQAKAMADIVNYFNWTYISTVASSGEYGEQGIDSFQREARARNICIAVTAKLPHSSTPAHFEGIIRELQRKPTARVVVLFLRVEDARQLLLAAKSLRVAGQFVWIASDGWGKQDIPVLGNEAAAEGALTIELQSSPLGGFDDYFRQLRPATNRRNPWFAEFWEHAHKCRYRGHQAKVSGGDDETGDNKTCTGDERVPDSAYRQESKIPFVFKAVYAFAHALHKMLEDSCAHISKRSRRIRCMKTQNIDGDTFYKQYILNVSFSDERGDLVAFDKRGDGVGRYNIMNFRRHVETRMYEYVSVGHWSSGLSISENDITWAGCSHVTPTSRCSAPCGRAQIKHVQQGDTCCWLCTSCKPWEYVLDSNTCTDCGVGWWPNKDVTGCFRLPQQHMRFDDVFAIVPVCLSTLGVIMTVAVMLTFARYIDTPIVKASGRELSYLLLSGFLICYLITFVFLAKPSTMVCAVQRVGTGFGLALVYASLLTKTNRIFRIFHSAGRSAKRPPFISPKSQVTITLVLVSVQLLYTGAWLVLDPAGTRQHHPKGRRDIIVLKCQRRDESFLLSLVYIMLLIATCTVYAIKTRKIPENFNESKCIGFAMYTTCIVWLAFVPLYFGTFNSFQINITTLCVAISLSASVTLLCLFGPKMYLICFHPQKNVQRQTTRPTSYSKVIGKRSNDNGQLQPVVASPLFLFSPFHGYP</sequence>
<name>A0AAD9UGN2_RIDPI</name>
<dbReference type="PRINTS" id="PR00248">
    <property type="entry name" value="GPCRMGR"/>
</dbReference>
<feature type="transmembrane region" description="Helical" evidence="12">
    <location>
        <begin position="621"/>
        <end position="648"/>
    </location>
</feature>
<dbReference type="InterPro" id="IPR017979">
    <property type="entry name" value="GPCR_3_CS"/>
</dbReference>
<dbReference type="PRINTS" id="PR00593">
    <property type="entry name" value="MTABOTROPICR"/>
</dbReference>
<comment type="subcellular location">
    <subcellularLocation>
        <location evidence="1">Cell membrane</location>
        <topology evidence="1">Multi-pass membrane protein</topology>
    </subcellularLocation>
</comment>
<dbReference type="InterPro" id="IPR001828">
    <property type="entry name" value="ANF_lig-bd_rcpt"/>
</dbReference>
<keyword evidence="6" id="KW-0297">G-protein coupled receptor</keyword>